<evidence type="ECO:0000313" key="1">
    <source>
        <dbReference type="EMBL" id="CAB4037919.1"/>
    </source>
</evidence>
<sequence length="139" mass="15576">MCVANEPNSPFRKYKIKKLHWLKNQLSEAVVLFTELKKTINSSNYIAYGTELIGQISNIQELINKVNITSMTNARILWSHLENVVDLCKVALDLIAHRDFPPLCDYVLEATDAGPGAGVSNVEVKYKDIEISRLMVGLA</sequence>
<keyword evidence="1" id="KW-0548">Nucleotidyltransferase</keyword>
<name>A0A6S7LQD8_PARCT</name>
<dbReference type="AlphaFoldDB" id="A0A6S7LQD8"/>
<reference evidence="1" key="1">
    <citation type="submission" date="2020-04" db="EMBL/GenBank/DDBJ databases">
        <authorList>
            <person name="Alioto T."/>
            <person name="Alioto T."/>
            <person name="Gomez Garrido J."/>
        </authorList>
    </citation>
    <scope>NUCLEOTIDE SEQUENCE</scope>
    <source>
        <strain evidence="1">A484AB</strain>
    </source>
</reference>
<organism evidence="1 2">
    <name type="scientific">Paramuricea clavata</name>
    <name type="common">Red gorgonian</name>
    <name type="synonym">Violescent sea-whip</name>
    <dbReference type="NCBI Taxonomy" id="317549"/>
    <lineage>
        <taxon>Eukaryota</taxon>
        <taxon>Metazoa</taxon>
        <taxon>Cnidaria</taxon>
        <taxon>Anthozoa</taxon>
        <taxon>Octocorallia</taxon>
        <taxon>Malacalcyonacea</taxon>
        <taxon>Plexauridae</taxon>
        <taxon>Paramuricea</taxon>
    </lineage>
</organism>
<dbReference type="Proteomes" id="UP001152795">
    <property type="component" value="Unassembled WGS sequence"/>
</dbReference>
<keyword evidence="2" id="KW-1185">Reference proteome</keyword>
<keyword evidence="1" id="KW-0695">RNA-directed DNA polymerase</keyword>
<keyword evidence="1" id="KW-0808">Transferase</keyword>
<dbReference type="OrthoDB" id="5978539at2759"/>
<proteinExistence type="predicted"/>
<comment type="caution">
    <text evidence="1">The sequence shown here is derived from an EMBL/GenBank/DDBJ whole genome shotgun (WGS) entry which is preliminary data.</text>
</comment>
<dbReference type="GO" id="GO:0003964">
    <property type="term" value="F:RNA-directed DNA polymerase activity"/>
    <property type="evidence" value="ECO:0007669"/>
    <property type="project" value="UniProtKB-KW"/>
</dbReference>
<evidence type="ECO:0000313" key="2">
    <source>
        <dbReference type="Proteomes" id="UP001152795"/>
    </source>
</evidence>
<gene>
    <name evidence="1" type="ORF">PACLA_8A026574</name>
</gene>
<protein>
    <submittedName>
        <fullName evidence="1">RNA-directed DNA polymerase from transposon X-element</fullName>
    </submittedName>
</protein>
<accession>A0A6S7LQD8</accession>
<dbReference type="EMBL" id="CACRXK020023610">
    <property type="protein sequence ID" value="CAB4037919.1"/>
    <property type="molecule type" value="Genomic_DNA"/>
</dbReference>